<dbReference type="Proteomes" id="UP001359485">
    <property type="component" value="Unassembled WGS sequence"/>
</dbReference>
<name>A0AAN8RS48_POLSC</name>
<dbReference type="Gene3D" id="2.130.10.30">
    <property type="entry name" value="Regulator of chromosome condensation 1/beta-lactamase-inhibitor protein II"/>
    <property type="match status" value="2"/>
</dbReference>
<reference evidence="5 8" key="1">
    <citation type="submission" date="2023-10" db="EMBL/GenBank/DDBJ databases">
        <title>Genomes of two closely related lineages of the louse Polyplax serrata with different host specificities.</title>
        <authorList>
            <person name="Martinu J."/>
            <person name="Tarabai H."/>
            <person name="Stefka J."/>
            <person name="Hypsa V."/>
        </authorList>
    </citation>
    <scope>NUCLEOTIDE SEQUENCE [LARGE SCALE GENOMIC DNA]</scope>
    <source>
        <strain evidence="6">98ZLc_SE</strain>
        <strain evidence="5">HR10_N</strain>
    </source>
</reference>
<feature type="compositionally biased region" description="Acidic residues" evidence="3">
    <location>
        <begin position="23"/>
        <end position="34"/>
    </location>
</feature>
<feature type="repeat" description="RCC1" evidence="2">
    <location>
        <begin position="320"/>
        <end position="373"/>
    </location>
</feature>
<evidence type="ECO:0000256" key="2">
    <source>
        <dbReference type="PROSITE-ProRule" id="PRU00235"/>
    </source>
</evidence>
<dbReference type="PROSITE" id="PS50012">
    <property type="entry name" value="RCC1_3"/>
    <property type="match status" value="5"/>
</dbReference>
<dbReference type="PROSITE" id="PS00626">
    <property type="entry name" value="RCC1_2"/>
    <property type="match status" value="3"/>
</dbReference>
<protein>
    <recommendedName>
        <fullName evidence="4">RCC1-like domain-containing protein</fullName>
    </recommendedName>
</protein>
<organism evidence="5 8">
    <name type="scientific">Polyplax serrata</name>
    <name type="common">Common mouse louse</name>
    <dbReference type="NCBI Taxonomy" id="468196"/>
    <lineage>
        <taxon>Eukaryota</taxon>
        <taxon>Metazoa</taxon>
        <taxon>Ecdysozoa</taxon>
        <taxon>Arthropoda</taxon>
        <taxon>Hexapoda</taxon>
        <taxon>Insecta</taxon>
        <taxon>Pterygota</taxon>
        <taxon>Neoptera</taxon>
        <taxon>Paraneoptera</taxon>
        <taxon>Psocodea</taxon>
        <taxon>Troctomorpha</taxon>
        <taxon>Phthiraptera</taxon>
        <taxon>Anoplura</taxon>
        <taxon>Polyplacidae</taxon>
        <taxon>Polyplax</taxon>
    </lineage>
</organism>
<feature type="domain" description="RCC1-like" evidence="4">
    <location>
        <begin position="114"/>
        <end position="468"/>
    </location>
</feature>
<feature type="compositionally biased region" description="Basic and acidic residues" evidence="3">
    <location>
        <begin position="1"/>
        <end position="13"/>
    </location>
</feature>
<dbReference type="PANTHER" id="PTHR46207:SF1">
    <property type="entry name" value="PROTEIN RCC2"/>
    <property type="match status" value="1"/>
</dbReference>
<feature type="region of interest" description="Disordered" evidence="3">
    <location>
        <begin position="1"/>
        <end position="51"/>
    </location>
</feature>
<evidence type="ECO:0000313" key="6">
    <source>
        <dbReference type="EMBL" id="KAK6621805.1"/>
    </source>
</evidence>
<dbReference type="PANTHER" id="PTHR46207">
    <property type="entry name" value="PROTEIN RCC2"/>
    <property type="match status" value="1"/>
</dbReference>
<keyword evidence="1" id="KW-0677">Repeat</keyword>
<dbReference type="EMBL" id="JAWJWE010000044">
    <property type="protein sequence ID" value="KAK6617431.1"/>
    <property type="molecule type" value="Genomic_DNA"/>
</dbReference>
<feature type="repeat" description="RCC1" evidence="2">
    <location>
        <begin position="419"/>
        <end position="472"/>
    </location>
</feature>
<evidence type="ECO:0000256" key="1">
    <source>
        <dbReference type="ARBA" id="ARBA00022737"/>
    </source>
</evidence>
<feature type="repeat" description="RCC1" evidence="2">
    <location>
        <begin position="244"/>
        <end position="319"/>
    </location>
</feature>
<evidence type="ECO:0000313" key="7">
    <source>
        <dbReference type="Proteomes" id="UP001359485"/>
    </source>
</evidence>
<evidence type="ECO:0000313" key="8">
    <source>
        <dbReference type="Proteomes" id="UP001372834"/>
    </source>
</evidence>
<sequence>MSSKRKSDVSLDKSKKKVKKDESDGDEFDDENDSLSDASNNGADDLEDKTAEPVQEFLPGSEASEKLKEKLSGNVGVLLICGGVNWDLVGRKVPPKSVKNACLTPINLYIPHRMVPEIRVRLVATGCTSAHSIIITEEGKAMTFGRNDKGQLGVGDTKTRDSPTLVETLKDYVIVGAATGRSHSLFLTERGTVFATGDNKNGQLGIGSSTIQTLESPKMIKYKGPPIVKVDCGAEFSMVLDVRGSLHSFGLPEYGQLGHNTDGQYFVNSNKLAFHCILAPKRIGMFVEKGKDNHPVPVQVDEILDFSCGQNHTVAIDGRKRLFSWGFGGYGRLGHAEPKDEFVPRLIKFFDSQSRGVKSVYCGSSYTLAINDYGAVYLFGLTKRTGEANMYPKPLQDLSGWNVRSVGCSVTSIVVAADESVIAWGPSPTQGELGIGELRRSSTVPVEVKALDGIHINQVACGIGHTLFIARDTSEAEKEKISKLYEFQPGEA</sequence>
<dbReference type="AlphaFoldDB" id="A0AAN8RS48"/>
<feature type="repeat" description="RCC1" evidence="2">
    <location>
        <begin position="191"/>
        <end position="243"/>
    </location>
</feature>
<proteinExistence type="predicted"/>
<accession>A0AAN8RS48</accession>
<dbReference type="GO" id="GO:0016020">
    <property type="term" value="C:membrane"/>
    <property type="evidence" value="ECO:0007669"/>
    <property type="project" value="TreeGrafter"/>
</dbReference>
<dbReference type="Proteomes" id="UP001372834">
    <property type="component" value="Unassembled WGS sequence"/>
</dbReference>
<evidence type="ECO:0000259" key="4">
    <source>
        <dbReference type="Pfam" id="PF25390"/>
    </source>
</evidence>
<dbReference type="EMBL" id="JAWJWF010000047">
    <property type="protein sequence ID" value="KAK6621805.1"/>
    <property type="molecule type" value="Genomic_DNA"/>
</dbReference>
<dbReference type="InterPro" id="IPR000408">
    <property type="entry name" value="Reg_chr_condens"/>
</dbReference>
<dbReference type="SUPFAM" id="SSF50985">
    <property type="entry name" value="RCC1/BLIP-II"/>
    <property type="match status" value="1"/>
</dbReference>
<dbReference type="Pfam" id="PF25390">
    <property type="entry name" value="WD40_RLD"/>
    <property type="match status" value="1"/>
</dbReference>
<keyword evidence="7" id="KW-1185">Reference proteome</keyword>
<evidence type="ECO:0000256" key="3">
    <source>
        <dbReference type="SAM" id="MobiDB-lite"/>
    </source>
</evidence>
<dbReference type="InterPro" id="IPR028641">
    <property type="entry name" value="RCC2"/>
</dbReference>
<gene>
    <name evidence="5" type="ORF">RUM43_014440</name>
    <name evidence="6" type="ORF">RUM44_001612</name>
</gene>
<dbReference type="PRINTS" id="PR00633">
    <property type="entry name" value="RCCNDNSATION"/>
</dbReference>
<dbReference type="InterPro" id="IPR058923">
    <property type="entry name" value="RCC1-like_dom"/>
</dbReference>
<evidence type="ECO:0000313" key="5">
    <source>
        <dbReference type="EMBL" id="KAK6617431.1"/>
    </source>
</evidence>
<dbReference type="InterPro" id="IPR009091">
    <property type="entry name" value="RCC1/BLIP-II"/>
</dbReference>
<dbReference type="GO" id="GO:0031267">
    <property type="term" value="F:small GTPase binding"/>
    <property type="evidence" value="ECO:0007669"/>
    <property type="project" value="TreeGrafter"/>
</dbReference>
<comment type="caution">
    <text evidence="5">The sequence shown here is derived from an EMBL/GenBank/DDBJ whole genome shotgun (WGS) entry which is preliminary data.</text>
</comment>
<feature type="repeat" description="RCC1" evidence="2">
    <location>
        <begin position="139"/>
        <end position="190"/>
    </location>
</feature>